<protein>
    <submittedName>
        <fullName evidence="1">AAA family ATPase</fullName>
    </submittedName>
</protein>
<dbReference type="InterPro" id="IPR027417">
    <property type="entry name" value="P-loop_NTPase"/>
</dbReference>
<sequence length="557" mass="61210">MTDWRSLDWWSLAGPTRFLDRAVAALLGAEARVVGLSLPGRRPDGLLDALACHVEGATASATLRIDASSGLRGRSPTTVMAMSVGEGITGVRSVAELLDAPRLAGRVILLDGIPQEEWFSWAYVLRQMRSERVRRARMMPPSLAVVFPPGISPHDARAAVDTDLRWSGQVSRLDTQMFVEAVLGWPDDSLASRAAVSVVTEMVGWDPSMARSLAGLAIEKQIDPRATMAALPDVLGGQRPCWENGMVDRWDGAPWVHTAALASAKLHESISLRAWRGQVRAVFPFLDQVRNAFASKYEARLRSHMPYTKNYNGRTDTYHDPWKLELYDLNALVKADLPAKEAALLDACIRVRRCMAHYEPAAGGIIRMVSDLWEEIGHGFPDGCAAWEWPRCGQKLVIMVGPTCAGKSRWARRRYAEEEIVEADAIRKSLNGSLDMAGDQSPVFERVRREVLARLSVGRTVVVDSTNLKREDRLANALLAPSDIPVEYVVVDRPLEEKVGMAGWRADKPGLIELHAKLFESGLPDILGGDGLPNVRVLDHRVNKGAPPLRAASGPPQ</sequence>
<dbReference type="Gene3D" id="3.40.50.300">
    <property type="entry name" value="P-loop containing nucleotide triphosphate hydrolases"/>
    <property type="match status" value="1"/>
</dbReference>
<dbReference type="RefSeq" id="WP_407825274.1">
    <property type="nucleotide sequence ID" value="NZ_JBJLSN010000046.1"/>
</dbReference>
<evidence type="ECO:0000313" key="1">
    <source>
        <dbReference type="EMBL" id="MFL7904317.1"/>
    </source>
</evidence>
<reference evidence="1 2" key="1">
    <citation type="submission" date="2024-11" db="EMBL/GenBank/DDBJ databases">
        <title>Draft genome sequences of two bacteria associated to sugarcane roots in Colombia.</title>
        <authorList>
            <person name="Pardo-Diaz S."/>
            <person name="Masmela-Mendoza J."/>
            <person name="Delgadillo-Duran P."/>
            <person name="Bautista E.J."/>
            <person name="Rojas-Tapias D.F."/>
        </authorList>
    </citation>
    <scope>NUCLEOTIDE SEQUENCE [LARGE SCALE GENOMIC DNA]</scope>
    <source>
        <strain evidence="1 2">Ap18</strain>
    </source>
</reference>
<accession>A0ABW8VCZ4</accession>
<dbReference type="Proteomes" id="UP001628281">
    <property type="component" value="Unassembled WGS sequence"/>
</dbReference>
<comment type="caution">
    <text evidence="1">The sequence shown here is derived from an EMBL/GenBank/DDBJ whole genome shotgun (WGS) entry which is preliminary data.</text>
</comment>
<evidence type="ECO:0000313" key="2">
    <source>
        <dbReference type="Proteomes" id="UP001628281"/>
    </source>
</evidence>
<keyword evidence="2" id="KW-1185">Reference proteome</keyword>
<name>A0ABW8VCZ4_9PROT</name>
<dbReference type="Pfam" id="PF13671">
    <property type="entry name" value="AAA_33"/>
    <property type="match status" value="1"/>
</dbReference>
<dbReference type="EMBL" id="JBJLSN010000046">
    <property type="protein sequence ID" value="MFL7904317.1"/>
    <property type="molecule type" value="Genomic_DNA"/>
</dbReference>
<proteinExistence type="predicted"/>
<gene>
    <name evidence="1" type="ORF">ACJ41P_24520</name>
</gene>
<dbReference type="SUPFAM" id="SSF52540">
    <property type="entry name" value="P-loop containing nucleoside triphosphate hydrolases"/>
    <property type="match status" value="1"/>
</dbReference>
<organism evidence="1 2">
    <name type="scientific">Azospirillum argentinense</name>
    <dbReference type="NCBI Taxonomy" id="2970906"/>
    <lineage>
        <taxon>Bacteria</taxon>
        <taxon>Pseudomonadati</taxon>
        <taxon>Pseudomonadota</taxon>
        <taxon>Alphaproteobacteria</taxon>
        <taxon>Rhodospirillales</taxon>
        <taxon>Azospirillaceae</taxon>
        <taxon>Azospirillum</taxon>
    </lineage>
</organism>